<accession>A0A518D4U2</accession>
<proteinExistence type="predicted"/>
<dbReference type="InterPro" id="IPR036890">
    <property type="entry name" value="HATPase_C_sf"/>
</dbReference>
<keyword evidence="8" id="KW-0902">Two-component regulatory system</keyword>
<evidence type="ECO:0000256" key="4">
    <source>
        <dbReference type="ARBA" id="ARBA00022679"/>
    </source>
</evidence>
<dbReference type="InterPro" id="IPR035965">
    <property type="entry name" value="PAS-like_dom_sf"/>
</dbReference>
<feature type="region of interest" description="Disordered" evidence="10">
    <location>
        <begin position="1"/>
        <end position="27"/>
    </location>
</feature>
<dbReference type="GO" id="GO:0006355">
    <property type="term" value="P:regulation of DNA-templated transcription"/>
    <property type="evidence" value="ECO:0007669"/>
    <property type="project" value="InterPro"/>
</dbReference>
<reference evidence="13 14" key="1">
    <citation type="submission" date="2019-02" db="EMBL/GenBank/DDBJ databases">
        <title>Deep-cultivation of Planctomycetes and their phenomic and genomic characterization uncovers novel biology.</title>
        <authorList>
            <person name="Wiegand S."/>
            <person name="Jogler M."/>
            <person name="Boedeker C."/>
            <person name="Pinto D."/>
            <person name="Vollmers J."/>
            <person name="Rivas-Marin E."/>
            <person name="Kohn T."/>
            <person name="Peeters S.H."/>
            <person name="Heuer A."/>
            <person name="Rast P."/>
            <person name="Oberbeckmann S."/>
            <person name="Bunk B."/>
            <person name="Jeske O."/>
            <person name="Meyerdierks A."/>
            <person name="Storesund J.E."/>
            <person name="Kallscheuer N."/>
            <person name="Luecker S."/>
            <person name="Lage O.M."/>
            <person name="Pohl T."/>
            <person name="Merkel B.J."/>
            <person name="Hornburger P."/>
            <person name="Mueller R.-W."/>
            <person name="Bruemmer F."/>
            <person name="Labrenz M."/>
            <person name="Spormann A.M."/>
            <person name="Op den Camp H."/>
            <person name="Overmann J."/>
            <person name="Amann R."/>
            <person name="Jetten M.S.M."/>
            <person name="Mascher T."/>
            <person name="Medema M.H."/>
            <person name="Devos D.P."/>
            <person name="Kaster A.-K."/>
            <person name="Ovreas L."/>
            <person name="Rohde M."/>
            <person name="Galperin M.Y."/>
            <person name="Jogler C."/>
        </authorList>
    </citation>
    <scope>NUCLEOTIDE SEQUENCE [LARGE SCALE GENOMIC DNA]</scope>
    <source>
        <strain evidence="13 14">Pla163</strain>
    </source>
</reference>
<dbReference type="SUPFAM" id="SSF55785">
    <property type="entry name" value="PYP-like sensor domain (PAS domain)"/>
    <property type="match status" value="1"/>
</dbReference>
<dbReference type="PANTHER" id="PTHR43065">
    <property type="entry name" value="SENSOR HISTIDINE KINASE"/>
    <property type="match status" value="1"/>
</dbReference>
<keyword evidence="5" id="KW-0547">Nucleotide-binding</keyword>
<dbReference type="Gene3D" id="1.10.287.130">
    <property type="match status" value="1"/>
</dbReference>
<dbReference type="InterPro" id="IPR003594">
    <property type="entry name" value="HATPase_dom"/>
</dbReference>
<dbReference type="SUPFAM" id="SSF55874">
    <property type="entry name" value="ATPase domain of HSP90 chaperone/DNA topoisomerase II/histidine kinase"/>
    <property type="match status" value="1"/>
</dbReference>
<evidence type="ECO:0000256" key="8">
    <source>
        <dbReference type="ARBA" id="ARBA00023012"/>
    </source>
</evidence>
<feature type="domain" description="Histidine kinase" evidence="11">
    <location>
        <begin position="188"/>
        <end position="398"/>
    </location>
</feature>
<keyword evidence="4 13" id="KW-0808">Transferase</keyword>
<feature type="compositionally biased region" description="Low complexity" evidence="10">
    <location>
        <begin position="11"/>
        <end position="27"/>
    </location>
</feature>
<dbReference type="InterPro" id="IPR000014">
    <property type="entry name" value="PAS"/>
</dbReference>
<dbReference type="PRINTS" id="PR00344">
    <property type="entry name" value="BCTRLSENSOR"/>
</dbReference>
<dbReference type="PROSITE" id="PS50112">
    <property type="entry name" value="PAS"/>
    <property type="match status" value="1"/>
</dbReference>
<evidence type="ECO:0000256" key="6">
    <source>
        <dbReference type="ARBA" id="ARBA00022777"/>
    </source>
</evidence>
<dbReference type="CDD" id="cd00075">
    <property type="entry name" value="HATPase"/>
    <property type="match status" value="1"/>
</dbReference>
<dbReference type="InterPro" id="IPR003661">
    <property type="entry name" value="HisK_dim/P_dom"/>
</dbReference>
<dbReference type="OrthoDB" id="236031at2"/>
<dbReference type="InterPro" id="IPR004358">
    <property type="entry name" value="Sig_transdc_His_kin-like_C"/>
</dbReference>
<dbReference type="EC" id="2.7.13.3" evidence="2"/>
<keyword evidence="3" id="KW-0597">Phosphoprotein</keyword>
<keyword evidence="6 13" id="KW-0418">Kinase</keyword>
<dbReference type="Gene3D" id="3.30.565.10">
    <property type="entry name" value="Histidine kinase-like ATPase, C-terminal domain"/>
    <property type="match status" value="1"/>
</dbReference>
<keyword evidence="9" id="KW-0175">Coiled coil</keyword>
<dbReference type="RefSeq" id="WP_145191792.1">
    <property type="nucleotide sequence ID" value="NZ_CP036290.1"/>
</dbReference>
<keyword evidence="14" id="KW-1185">Reference proteome</keyword>
<evidence type="ECO:0000256" key="9">
    <source>
        <dbReference type="SAM" id="Coils"/>
    </source>
</evidence>
<dbReference type="Pfam" id="PF02518">
    <property type="entry name" value="HATPase_c"/>
    <property type="match status" value="1"/>
</dbReference>
<keyword evidence="7" id="KW-0067">ATP-binding</keyword>
<dbReference type="Pfam" id="PF00989">
    <property type="entry name" value="PAS"/>
    <property type="match status" value="1"/>
</dbReference>
<protein>
    <recommendedName>
        <fullName evidence="2">histidine kinase</fullName>
        <ecNumber evidence="2">2.7.13.3</ecNumber>
    </recommendedName>
</protein>
<dbReference type="CDD" id="cd00082">
    <property type="entry name" value="HisKA"/>
    <property type="match status" value="1"/>
</dbReference>
<dbReference type="CDD" id="cd00130">
    <property type="entry name" value="PAS"/>
    <property type="match status" value="1"/>
</dbReference>
<evidence type="ECO:0000256" key="5">
    <source>
        <dbReference type="ARBA" id="ARBA00022741"/>
    </source>
</evidence>
<dbReference type="InterPro" id="IPR036097">
    <property type="entry name" value="HisK_dim/P_sf"/>
</dbReference>
<dbReference type="AlphaFoldDB" id="A0A518D4U2"/>
<comment type="catalytic activity">
    <reaction evidence="1">
        <text>ATP + protein L-histidine = ADP + protein N-phospho-L-histidine.</text>
        <dbReference type="EC" id="2.7.13.3"/>
    </reaction>
</comment>
<dbReference type="Gene3D" id="3.30.450.20">
    <property type="entry name" value="PAS domain"/>
    <property type="match status" value="1"/>
</dbReference>
<evidence type="ECO:0000259" key="11">
    <source>
        <dbReference type="PROSITE" id="PS50109"/>
    </source>
</evidence>
<name>A0A518D4U2_9BACT</name>
<dbReference type="InterPro" id="IPR005467">
    <property type="entry name" value="His_kinase_dom"/>
</dbReference>
<dbReference type="Pfam" id="PF00512">
    <property type="entry name" value="HisKA"/>
    <property type="match status" value="1"/>
</dbReference>
<dbReference type="SUPFAM" id="SSF47384">
    <property type="entry name" value="Homodimeric domain of signal transducing histidine kinase"/>
    <property type="match status" value="1"/>
</dbReference>
<feature type="domain" description="PAS" evidence="12">
    <location>
        <begin position="64"/>
        <end position="112"/>
    </location>
</feature>
<evidence type="ECO:0000256" key="1">
    <source>
        <dbReference type="ARBA" id="ARBA00000085"/>
    </source>
</evidence>
<evidence type="ECO:0000256" key="7">
    <source>
        <dbReference type="ARBA" id="ARBA00022840"/>
    </source>
</evidence>
<evidence type="ECO:0000256" key="10">
    <source>
        <dbReference type="SAM" id="MobiDB-lite"/>
    </source>
</evidence>
<feature type="coiled-coil region" evidence="9">
    <location>
        <begin position="40"/>
        <end position="74"/>
    </location>
</feature>
<dbReference type="EMBL" id="CP036290">
    <property type="protein sequence ID" value="QDU86484.1"/>
    <property type="molecule type" value="Genomic_DNA"/>
</dbReference>
<dbReference type="SMART" id="SM00387">
    <property type="entry name" value="HATPase_c"/>
    <property type="match status" value="1"/>
</dbReference>
<evidence type="ECO:0000313" key="13">
    <source>
        <dbReference type="EMBL" id="QDU86484.1"/>
    </source>
</evidence>
<dbReference type="InterPro" id="IPR013767">
    <property type="entry name" value="PAS_fold"/>
</dbReference>
<dbReference type="GO" id="GO:0005524">
    <property type="term" value="F:ATP binding"/>
    <property type="evidence" value="ECO:0007669"/>
    <property type="project" value="UniProtKB-KW"/>
</dbReference>
<evidence type="ECO:0000256" key="2">
    <source>
        <dbReference type="ARBA" id="ARBA00012438"/>
    </source>
</evidence>
<evidence type="ECO:0000313" key="14">
    <source>
        <dbReference type="Proteomes" id="UP000319342"/>
    </source>
</evidence>
<sequence>MNARRHSDPLATGTSAADAAARSNANGDLDDATRTLVAITHGLKSAYEALEQRAQRVEAELERTNRELAAILEALPTGVIVRDGRGTVVRSNRAATELLGATHESLTASEALAALENAPGATVPVTVTGSDGEPVERRLHSRAANVIGQAGEPIGTLVIVDDRTELDALTERLLVQDKMAALGTLAAGIAHEIRNPLNAIGGFAGLLEKRLDEPTAVRWAGLIGQGSREIESIVTGLVTMAGGESVVATTVSAHELVEAAVDRVLAHTDGASAWSIERDVRVDTLEGDEVKLRQALRNLVDNALVAQPDGGRIVVRVAPASDGSDAVDISVDDDGPGVPAELRKRVLEPFYTSRAEGTGLGLALTHTIVQLHGGSLSIKDASSPLTGARFSLRIPNSPTGR</sequence>
<dbReference type="PROSITE" id="PS50109">
    <property type="entry name" value="HIS_KIN"/>
    <property type="match status" value="1"/>
</dbReference>
<dbReference type="GO" id="GO:0000155">
    <property type="term" value="F:phosphorelay sensor kinase activity"/>
    <property type="evidence" value="ECO:0007669"/>
    <property type="project" value="InterPro"/>
</dbReference>
<gene>
    <name evidence="13" type="primary">kinE_2</name>
    <name evidence="13" type="ORF">Pla163_36350</name>
</gene>
<evidence type="ECO:0000256" key="3">
    <source>
        <dbReference type="ARBA" id="ARBA00022553"/>
    </source>
</evidence>
<dbReference type="SMART" id="SM00388">
    <property type="entry name" value="HisKA"/>
    <property type="match status" value="1"/>
</dbReference>
<dbReference type="PANTHER" id="PTHR43065:SF10">
    <property type="entry name" value="PEROXIDE STRESS-ACTIVATED HISTIDINE KINASE MAK3"/>
    <property type="match status" value="1"/>
</dbReference>
<evidence type="ECO:0000259" key="12">
    <source>
        <dbReference type="PROSITE" id="PS50112"/>
    </source>
</evidence>
<dbReference type="Proteomes" id="UP000319342">
    <property type="component" value="Chromosome"/>
</dbReference>
<organism evidence="13 14">
    <name type="scientific">Rohdeia mirabilis</name>
    <dbReference type="NCBI Taxonomy" id="2528008"/>
    <lineage>
        <taxon>Bacteria</taxon>
        <taxon>Pseudomonadati</taxon>
        <taxon>Planctomycetota</taxon>
        <taxon>Planctomycetia</taxon>
        <taxon>Planctomycetia incertae sedis</taxon>
        <taxon>Rohdeia</taxon>
    </lineage>
</organism>